<gene>
    <name evidence="1" type="ORF">M787_000395</name>
</gene>
<dbReference type="RefSeq" id="WP_021828492.1">
    <property type="nucleotide sequence ID" value="NZ_CP015840.1"/>
</dbReference>
<dbReference type="OrthoDB" id="17947at2"/>
<proteinExistence type="predicted"/>
<dbReference type="AlphaFoldDB" id="A0A173DY04"/>
<dbReference type="EMBL" id="CP015840">
    <property type="protein sequence ID" value="ANG65788.1"/>
    <property type="molecule type" value="Genomic_DNA"/>
</dbReference>
<name>A0A173DY04_9CHLA</name>
<evidence type="ECO:0000313" key="1">
    <source>
        <dbReference type="EMBL" id="ANG65788.1"/>
    </source>
</evidence>
<protein>
    <submittedName>
        <fullName evidence="1">Uncharacterized protein</fullName>
    </submittedName>
</protein>
<dbReference type="KEGG" id="cgz:M787_000395"/>
<dbReference type="Proteomes" id="UP000019147">
    <property type="component" value="Chromosome"/>
</dbReference>
<accession>A0A173DY04</accession>
<sequence>MVKGFFIYNLICILSLCSPIFTEDAAQTKEEEMHISVREGVQGDITTRLDELFEVFLERGQELYRDFLEACQNVNFANSLEIVEFIKSSNSGRELLQTCDEILACLQVSSDELIDSEISYDALLQKLEGIVRLWQEHNQAKGREYAYRELELREKELEFKKDLLAWQKEKMAKEIAQKREKYTQDMILRRFS</sequence>
<dbReference type="GeneID" id="81477762"/>
<organism evidence="1 2">
    <name type="scientific">Chlamydia gallinacea 08-1274/3</name>
    <dbReference type="NCBI Taxonomy" id="1143323"/>
    <lineage>
        <taxon>Bacteria</taxon>
        <taxon>Pseudomonadati</taxon>
        <taxon>Chlamydiota</taxon>
        <taxon>Chlamydiia</taxon>
        <taxon>Chlamydiales</taxon>
        <taxon>Chlamydiaceae</taxon>
        <taxon>Chlamydia/Chlamydophila group</taxon>
        <taxon>Chlamydia</taxon>
    </lineage>
</organism>
<evidence type="ECO:0000313" key="2">
    <source>
        <dbReference type="Proteomes" id="UP000019147"/>
    </source>
</evidence>
<reference evidence="1 2" key="1">
    <citation type="journal article" date="2014" name="Syst. Appl. Microbiol.">
        <title>Evidence for the existence of two new members of the family Chlamydiaceae and proposal of Chlamydia avium sp. nov. and Chlamydia gallinacea sp. nov.</title>
        <authorList>
            <person name="Sachse K."/>
            <person name="Laroucau K."/>
            <person name="Riege K."/>
            <person name="Wehner S."/>
            <person name="Dilcher M."/>
            <person name="Creasy H.H."/>
            <person name="Weidmann M."/>
            <person name="Myers G."/>
            <person name="Vorimore F."/>
            <person name="Vicari N."/>
            <person name="Magnino S."/>
            <person name="Liebler-Tenorio E."/>
            <person name="Ruettger A."/>
            <person name="Bavoil P.M."/>
            <person name="Hufert F.T."/>
            <person name="Rossello-Mora R."/>
            <person name="Marz M."/>
        </authorList>
    </citation>
    <scope>NUCLEOTIDE SEQUENCE [LARGE SCALE GENOMIC DNA]</scope>
    <source>
        <strain evidence="1 2">08-1274/3</strain>
    </source>
</reference>